<name>A0ABQ6K8H1_9MICO</name>
<dbReference type="RefSeq" id="WP_284254060.1">
    <property type="nucleotide sequence ID" value="NZ_BSVB01000001.1"/>
</dbReference>
<keyword evidence="2" id="KW-0472">Membrane</keyword>
<evidence type="ECO:0000313" key="4">
    <source>
        <dbReference type="Proteomes" id="UP001157034"/>
    </source>
</evidence>
<reference evidence="4" key="1">
    <citation type="journal article" date="2019" name="Int. J. Syst. Evol. Microbiol.">
        <title>The Global Catalogue of Microorganisms (GCM) 10K type strain sequencing project: providing services to taxonomists for standard genome sequencing and annotation.</title>
        <authorList>
            <consortium name="The Broad Institute Genomics Platform"/>
            <consortium name="The Broad Institute Genome Sequencing Center for Infectious Disease"/>
            <person name="Wu L."/>
            <person name="Ma J."/>
        </authorList>
    </citation>
    <scope>NUCLEOTIDE SEQUENCE [LARGE SCALE GENOMIC DNA]</scope>
    <source>
        <strain evidence="4">NBRC 108894</strain>
    </source>
</reference>
<evidence type="ECO:0008006" key="5">
    <source>
        <dbReference type="Google" id="ProtNLM"/>
    </source>
</evidence>
<keyword evidence="2" id="KW-1133">Transmembrane helix</keyword>
<proteinExistence type="predicted"/>
<feature type="transmembrane region" description="Helical" evidence="2">
    <location>
        <begin position="80"/>
        <end position="101"/>
    </location>
</feature>
<evidence type="ECO:0000256" key="2">
    <source>
        <dbReference type="SAM" id="Phobius"/>
    </source>
</evidence>
<evidence type="ECO:0000313" key="3">
    <source>
        <dbReference type="EMBL" id="GMA95275.1"/>
    </source>
</evidence>
<keyword evidence="2" id="KW-0812">Transmembrane</keyword>
<accession>A0ABQ6K8H1</accession>
<dbReference type="EMBL" id="BSVB01000001">
    <property type="protein sequence ID" value="GMA95275.1"/>
    <property type="molecule type" value="Genomic_DNA"/>
</dbReference>
<protein>
    <recommendedName>
        <fullName evidence="5">Septum formation-related domain-containing protein</fullName>
    </recommendedName>
</protein>
<feature type="compositionally biased region" description="Low complexity" evidence="1">
    <location>
        <begin position="108"/>
        <end position="123"/>
    </location>
</feature>
<sequence length="268" mass="28088">MPLVSPTAANMLLADAMPATTAPEPAVPDPTTGLDSLFADSQFRAYENEPTPEPPALPPAPPPAAIVIEEPPHMTRAHRVLLALAGSLVALIALGALFFLGTRLAGFTETPRATPTPTTRHTPTPAPTVLPPGPIANGPHRWDQLLGGECLARYPGPWAQRYTVVDCASPHPAQLVYRGRFADPAAPGYPGADVLASQLSVLCSKPDVIGLAAAAAYRDAQIEASYPVSAKQWDAGDHWYYCFVSRSSRDPLTGSVAVPHAPSPSATG</sequence>
<dbReference type="Proteomes" id="UP001157034">
    <property type="component" value="Unassembled WGS sequence"/>
</dbReference>
<gene>
    <name evidence="3" type="ORF">GCM10025881_20990</name>
</gene>
<evidence type="ECO:0000256" key="1">
    <source>
        <dbReference type="SAM" id="MobiDB-lite"/>
    </source>
</evidence>
<keyword evidence="4" id="KW-1185">Reference proteome</keyword>
<comment type="caution">
    <text evidence="3">The sequence shown here is derived from an EMBL/GenBank/DDBJ whole genome shotgun (WGS) entry which is preliminary data.</text>
</comment>
<feature type="region of interest" description="Disordered" evidence="1">
    <location>
        <begin position="108"/>
        <end position="127"/>
    </location>
</feature>
<organism evidence="3 4">
    <name type="scientific">Pseudolysinimonas kribbensis</name>
    <dbReference type="NCBI Taxonomy" id="433641"/>
    <lineage>
        <taxon>Bacteria</taxon>
        <taxon>Bacillati</taxon>
        <taxon>Actinomycetota</taxon>
        <taxon>Actinomycetes</taxon>
        <taxon>Micrococcales</taxon>
        <taxon>Microbacteriaceae</taxon>
        <taxon>Pseudolysinimonas</taxon>
    </lineage>
</organism>